<protein>
    <submittedName>
        <fullName evidence="2">Uncharacterized protein</fullName>
    </submittedName>
</protein>
<evidence type="ECO:0000256" key="1">
    <source>
        <dbReference type="SAM" id="MobiDB-lite"/>
    </source>
</evidence>
<name>A0A2H3AH69_9AGAR</name>
<evidence type="ECO:0000313" key="3">
    <source>
        <dbReference type="Proteomes" id="UP000218334"/>
    </source>
</evidence>
<dbReference type="Proteomes" id="UP000218334">
    <property type="component" value="Unassembled WGS sequence"/>
</dbReference>
<keyword evidence="3" id="KW-1185">Reference proteome</keyword>
<evidence type="ECO:0000313" key="2">
    <source>
        <dbReference type="EMBL" id="PBK58339.1"/>
    </source>
</evidence>
<gene>
    <name evidence="2" type="ORF">ARMSODRAFT_983929</name>
</gene>
<proteinExistence type="predicted"/>
<accession>A0A2H3AH69</accession>
<dbReference type="AlphaFoldDB" id="A0A2H3AH69"/>
<sequence length="302" mass="33829">MKNTSRYDIDARAINGVVVSSGQPYQCTSKIIDAGSPGPLLRISREACGPREFLWALVDGFDGVAVARKRQRIDPKYVEGAPATGEIKKRRRQAAPSALSRTISTIQSQEQYAEANPLSDPKEDTPDLLRGGRWSQWRDDRLPRIQFLICFRIPEMEKTQAVLRILLDTLRDRRVSQPRHPRRGLSVVSSIDAPCARDPAHGRLYGSLYEDRLSCPVPLGSTAALSGNYGSIRGICIPRFVKAKLRPNVQSFDFMWAHWRYLRQATSGHAEGGMIENGWSAVRLRSPVEELEDTSGDDWNGK</sequence>
<feature type="region of interest" description="Disordered" evidence="1">
    <location>
        <begin position="110"/>
        <end position="131"/>
    </location>
</feature>
<reference evidence="3" key="1">
    <citation type="journal article" date="2017" name="Nat. Ecol. Evol.">
        <title>Genome expansion and lineage-specific genetic innovations in the forest pathogenic fungi Armillaria.</title>
        <authorList>
            <person name="Sipos G."/>
            <person name="Prasanna A.N."/>
            <person name="Walter M.C."/>
            <person name="O'Connor E."/>
            <person name="Balint B."/>
            <person name="Krizsan K."/>
            <person name="Kiss B."/>
            <person name="Hess J."/>
            <person name="Varga T."/>
            <person name="Slot J."/>
            <person name="Riley R."/>
            <person name="Boka B."/>
            <person name="Rigling D."/>
            <person name="Barry K."/>
            <person name="Lee J."/>
            <person name="Mihaltcheva S."/>
            <person name="LaButti K."/>
            <person name="Lipzen A."/>
            <person name="Waldron R."/>
            <person name="Moloney N.M."/>
            <person name="Sperisen C."/>
            <person name="Kredics L."/>
            <person name="Vagvoelgyi C."/>
            <person name="Patrignani A."/>
            <person name="Fitzpatrick D."/>
            <person name="Nagy I."/>
            <person name="Doyle S."/>
            <person name="Anderson J.B."/>
            <person name="Grigoriev I.V."/>
            <person name="Gueldener U."/>
            <person name="Muensterkoetter M."/>
            <person name="Nagy L.G."/>
        </authorList>
    </citation>
    <scope>NUCLEOTIDE SEQUENCE [LARGE SCALE GENOMIC DNA]</scope>
    <source>
        <strain evidence="3">28-4</strain>
    </source>
</reference>
<dbReference type="EMBL" id="KZ293551">
    <property type="protein sequence ID" value="PBK58339.1"/>
    <property type="molecule type" value="Genomic_DNA"/>
</dbReference>
<organism evidence="2 3">
    <name type="scientific">Armillaria solidipes</name>
    <dbReference type="NCBI Taxonomy" id="1076256"/>
    <lineage>
        <taxon>Eukaryota</taxon>
        <taxon>Fungi</taxon>
        <taxon>Dikarya</taxon>
        <taxon>Basidiomycota</taxon>
        <taxon>Agaricomycotina</taxon>
        <taxon>Agaricomycetes</taxon>
        <taxon>Agaricomycetidae</taxon>
        <taxon>Agaricales</taxon>
        <taxon>Marasmiineae</taxon>
        <taxon>Physalacriaceae</taxon>
        <taxon>Armillaria</taxon>
    </lineage>
</organism>